<protein>
    <recommendedName>
        <fullName evidence="3">WW domain-containing protein</fullName>
    </recommendedName>
</protein>
<proteinExistence type="predicted"/>
<evidence type="ECO:0008006" key="3">
    <source>
        <dbReference type="Google" id="ProtNLM"/>
    </source>
</evidence>
<name>A0ABR1FRZ5_AURAN</name>
<gene>
    <name evidence="1" type="ORF">SO694_00091011</name>
</gene>
<reference evidence="1 2" key="1">
    <citation type="submission" date="2024-03" db="EMBL/GenBank/DDBJ databases">
        <title>Aureococcus anophagefferens CCMP1851 and Kratosvirus quantuckense: Draft genome of a second virus-susceptible host strain in the model system.</title>
        <authorList>
            <person name="Chase E."/>
            <person name="Truchon A.R."/>
            <person name="Schepens W."/>
            <person name="Wilhelm S.W."/>
        </authorList>
    </citation>
    <scope>NUCLEOTIDE SEQUENCE [LARGE SCALE GENOMIC DNA]</scope>
    <source>
        <strain evidence="1 2">CCMP1851</strain>
    </source>
</reference>
<keyword evidence="2" id="KW-1185">Reference proteome</keyword>
<dbReference type="Proteomes" id="UP001363151">
    <property type="component" value="Unassembled WGS sequence"/>
</dbReference>
<evidence type="ECO:0000313" key="1">
    <source>
        <dbReference type="EMBL" id="KAK7237057.1"/>
    </source>
</evidence>
<evidence type="ECO:0000313" key="2">
    <source>
        <dbReference type="Proteomes" id="UP001363151"/>
    </source>
</evidence>
<dbReference type="EMBL" id="JBBJCI010000255">
    <property type="protein sequence ID" value="KAK7237057.1"/>
    <property type="molecule type" value="Genomic_DNA"/>
</dbReference>
<sequence>MELDLGASGAESAPATNSDAVAAPAVLADVAAPADVAYDPLLEAVVAKKFPGYGKEPWIGEVIEGPDEKDRYCCLWEKDQSTTWHSRKVIEKIILRAAPEFGAPGGFGRWRLFRRRAAAAAAVRAGAAAATRAAAAVRAGAGARPAPRPKKRRPRR</sequence>
<comment type="caution">
    <text evidence="1">The sequence shown here is derived from an EMBL/GenBank/DDBJ whole genome shotgun (WGS) entry which is preliminary data.</text>
</comment>
<accession>A0ABR1FRZ5</accession>
<organism evidence="1 2">
    <name type="scientific">Aureococcus anophagefferens</name>
    <name type="common">Harmful bloom alga</name>
    <dbReference type="NCBI Taxonomy" id="44056"/>
    <lineage>
        <taxon>Eukaryota</taxon>
        <taxon>Sar</taxon>
        <taxon>Stramenopiles</taxon>
        <taxon>Ochrophyta</taxon>
        <taxon>Pelagophyceae</taxon>
        <taxon>Pelagomonadales</taxon>
        <taxon>Pelagomonadaceae</taxon>
        <taxon>Aureococcus</taxon>
    </lineage>
</organism>